<name>A0A370Q723_9GAMM</name>
<gene>
    <name evidence="2" type="ORF">C8D90_11476</name>
</gene>
<dbReference type="NCBIfam" id="NF033510">
    <property type="entry name" value="Ca_tandemer"/>
    <property type="match status" value="3"/>
</dbReference>
<feature type="domain" description="Bacterial Ig-like" evidence="1">
    <location>
        <begin position="33"/>
        <end position="98"/>
    </location>
</feature>
<dbReference type="Proteomes" id="UP000254848">
    <property type="component" value="Unassembled WGS sequence"/>
</dbReference>
<dbReference type="Pfam" id="PF19077">
    <property type="entry name" value="Big_13"/>
    <property type="match status" value="2"/>
</dbReference>
<proteinExistence type="predicted"/>
<sequence>MPVITINTIAGDDIINAAEHGQAQLISGTCTGAAAGDTVTITLNGKTYTTILDANGAWSVGVPAADITALGNGQSYAVDVTVTDKAGNSSSESRDISVNTSPIALTIDAIAVDDIINAAEAGQPLVLSGTANALPENTVVTVTLNGKTYSATVTNSGTWTLTVDQADVAALADGNYTVTASAVDAAGNHTNASHNVTVDTTAPTLTINDMAHGNVLNGTTAGEALVISGSTSAEPGQLVTVELGSNTYSATVSADGTWTLTVPPADLALLNDGDLTVTASVT</sequence>
<keyword evidence="3" id="KW-1185">Reference proteome</keyword>
<feature type="non-terminal residue" evidence="2">
    <location>
        <position position="282"/>
    </location>
</feature>
<evidence type="ECO:0000313" key="3">
    <source>
        <dbReference type="Proteomes" id="UP000254848"/>
    </source>
</evidence>
<dbReference type="AlphaFoldDB" id="A0A370Q723"/>
<evidence type="ECO:0000313" key="2">
    <source>
        <dbReference type="EMBL" id="RDK84156.1"/>
    </source>
</evidence>
<reference evidence="2 3" key="1">
    <citation type="submission" date="2018-07" db="EMBL/GenBank/DDBJ databases">
        <title>Genomic Encyclopedia of Type Strains, Phase IV (KMG-IV): sequencing the most valuable type-strain genomes for metagenomic binning, comparative biology and taxonomic classification.</title>
        <authorList>
            <person name="Goeker M."/>
        </authorList>
    </citation>
    <scope>NUCLEOTIDE SEQUENCE [LARGE SCALE GENOMIC DNA]</scope>
    <source>
        <strain evidence="2 3">DSM 103736</strain>
    </source>
</reference>
<organism evidence="2 3">
    <name type="scientific">Enterobacillus tribolii</name>
    <dbReference type="NCBI Taxonomy" id="1487935"/>
    <lineage>
        <taxon>Bacteria</taxon>
        <taxon>Pseudomonadati</taxon>
        <taxon>Pseudomonadota</taxon>
        <taxon>Gammaproteobacteria</taxon>
        <taxon>Enterobacterales</taxon>
        <taxon>Hafniaceae</taxon>
        <taxon>Enterobacillus</taxon>
    </lineage>
</organism>
<comment type="caution">
    <text evidence="2">The sequence shown here is derived from an EMBL/GenBank/DDBJ whole genome shotgun (WGS) entry which is preliminary data.</text>
</comment>
<dbReference type="NCBIfam" id="NF012196">
    <property type="entry name" value="Ig_like_ice"/>
    <property type="match status" value="3"/>
</dbReference>
<evidence type="ECO:0000259" key="1">
    <source>
        <dbReference type="Pfam" id="PF19077"/>
    </source>
</evidence>
<feature type="domain" description="Bacterial Ig-like" evidence="1">
    <location>
        <begin position="137"/>
        <end position="200"/>
    </location>
</feature>
<dbReference type="InterPro" id="IPR013783">
    <property type="entry name" value="Ig-like_fold"/>
</dbReference>
<dbReference type="Gene3D" id="2.60.40.10">
    <property type="entry name" value="Immunoglobulins"/>
    <property type="match status" value="3"/>
</dbReference>
<protein>
    <submittedName>
        <fullName evidence="2">Ig-like protein group 3</fullName>
    </submittedName>
</protein>
<accession>A0A370Q723</accession>
<dbReference type="EMBL" id="QRAP01000014">
    <property type="protein sequence ID" value="RDK84156.1"/>
    <property type="molecule type" value="Genomic_DNA"/>
</dbReference>
<dbReference type="InterPro" id="IPR044016">
    <property type="entry name" value="Big_13"/>
</dbReference>
<dbReference type="InterPro" id="IPR049826">
    <property type="entry name" value="Ig-like_ice"/>
</dbReference>